<dbReference type="Proteomes" id="UP000265520">
    <property type="component" value="Unassembled WGS sequence"/>
</dbReference>
<keyword evidence="3" id="KW-1185">Reference proteome</keyword>
<evidence type="ECO:0000256" key="1">
    <source>
        <dbReference type="SAM" id="MobiDB-lite"/>
    </source>
</evidence>
<accession>A0A392QE50</accession>
<evidence type="ECO:0000313" key="3">
    <source>
        <dbReference type="Proteomes" id="UP000265520"/>
    </source>
</evidence>
<reference evidence="2 3" key="1">
    <citation type="journal article" date="2018" name="Front. Plant Sci.">
        <title>Red Clover (Trifolium pratense) and Zigzag Clover (T. medium) - A Picture of Genomic Similarities and Differences.</title>
        <authorList>
            <person name="Dluhosova J."/>
            <person name="Istvanek J."/>
            <person name="Nedelnik J."/>
            <person name="Repkova J."/>
        </authorList>
    </citation>
    <scope>NUCLEOTIDE SEQUENCE [LARGE SCALE GENOMIC DNA]</scope>
    <source>
        <strain evidence="3">cv. 10/8</strain>
        <tissue evidence="2">Leaf</tissue>
    </source>
</reference>
<feature type="non-terminal residue" evidence="2">
    <location>
        <position position="1"/>
    </location>
</feature>
<feature type="compositionally biased region" description="Polar residues" evidence="1">
    <location>
        <begin position="59"/>
        <end position="68"/>
    </location>
</feature>
<protein>
    <submittedName>
        <fullName evidence="2">Uncharacterized protein</fullName>
    </submittedName>
</protein>
<comment type="caution">
    <text evidence="2">The sequence shown here is derived from an EMBL/GenBank/DDBJ whole genome shotgun (WGS) entry which is preliminary data.</text>
</comment>
<proteinExistence type="predicted"/>
<organism evidence="2 3">
    <name type="scientific">Trifolium medium</name>
    <dbReference type="NCBI Taxonomy" id="97028"/>
    <lineage>
        <taxon>Eukaryota</taxon>
        <taxon>Viridiplantae</taxon>
        <taxon>Streptophyta</taxon>
        <taxon>Embryophyta</taxon>
        <taxon>Tracheophyta</taxon>
        <taxon>Spermatophyta</taxon>
        <taxon>Magnoliopsida</taxon>
        <taxon>eudicotyledons</taxon>
        <taxon>Gunneridae</taxon>
        <taxon>Pentapetalae</taxon>
        <taxon>rosids</taxon>
        <taxon>fabids</taxon>
        <taxon>Fabales</taxon>
        <taxon>Fabaceae</taxon>
        <taxon>Papilionoideae</taxon>
        <taxon>50 kb inversion clade</taxon>
        <taxon>NPAAA clade</taxon>
        <taxon>Hologalegina</taxon>
        <taxon>IRL clade</taxon>
        <taxon>Trifolieae</taxon>
        <taxon>Trifolium</taxon>
    </lineage>
</organism>
<name>A0A392QE50_9FABA</name>
<dbReference type="EMBL" id="LXQA010130488">
    <property type="protein sequence ID" value="MCI22428.1"/>
    <property type="molecule type" value="Genomic_DNA"/>
</dbReference>
<feature type="region of interest" description="Disordered" evidence="1">
    <location>
        <begin position="47"/>
        <end position="85"/>
    </location>
</feature>
<evidence type="ECO:0000313" key="2">
    <source>
        <dbReference type="EMBL" id="MCI22428.1"/>
    </source>
</evidence>
<dbReference type="AlphaFoldDB" id="A0A392QE50"/>
<sequence length="85" mass="9731">DLKLDLLQLFYHIFPHTTLPSSVVKIASQLAKSDELTFSPRLSELTRAQTRRRRGSLQDCRSASQNRGNAVRSDPGHERRDEHAF</sequence>
<feature type="compositionally biased region" description="Basic and acidic residues" evidence="1">
    <location>
        <begin position="74"/>
        <end position="85"/>
    </location>
</feature>